<reference evidence="2" key="1">
    <citation type="journal article" date="2017" name="Genome Biol.">
        <title>Comparative genomics reveals high biological diversity and specific adaptations in the industrially and medically important fungal genus Aspergillus.</title>
        <authorList>
            <person name="de Vries R.P."/>
            <person name="Riley R."/>
            <person name="Wiebenga A."/>
            <person name="Aguilar-Osorio G."/>
            <person name="Amillis S."/>
            <person name="Uchima C.A."/>
            <person name="Anderluh G."/>
            <person name="Asadollahi M."/>
            <person name="Askin M."/>
            <person name="Barry K."/>
            <person name="Battaglia E."/>
            <person name="Bayram O."/>
            <person name="Benocci T."/>
            <person name="Braus-Stromeyer S.A."/>
            <person name="Caldana C."/>
            <person name="Canovas D."/>
            <person name="Cerqueira G.C."/>
            <person name="Chen F."/>
            <person name="Chen W."/>
            <person name="Choi C."/>
            <person name="Clum A."/>
            <person name="Dos Santos R.A."/>
            <person name="Damasio A.R."/>
            <person name="Diallinas G."/>
            <person name="Emri T."/>
            <person name="Fekete E."/>
            <person name="Flipphi M."/>
            <person name="Freyberg S."/>
            <person name="Gallo A."/>
            <person name="Gournas C."/>
            <person name="Habgood R."/>
            <person name="Hainaut M."/>
            <person name="Harispe M.L."/>
            <person name="Henrissat B."/>
            <person name="Hilden K.S."/>
            <person name="Hope R."/>
            <person name="Hossain A."/>
            <person name="Karabika E."/>
            <person name="Karaffa L."/>
            <person name="Karanyi Z."/>
            <person name="Krasevec N."/>
            <person name="Kuo A."/>
            <person name="Kusch H."/>
            <person name="LaButti K."/>
            <person name="Lagendijk E.L."/>
            <person name="Lapidus A."/>
            <person name="Levasseur A."/>
            <person name="Lindquist E."/>
            <person name="Lipzen A."/>
            <person name="Logrieco A.F."/>
            <person name="MacCabe A."/>
            <person name="Maekelae M.R."/>
            <person name="Malavazi I."/>
            <person name="Melin P."/>
            <person name="Meyer V."/>
            <person name="Mielnichuk N."/>
            <person name="Miskei M."/>
            <person name="Molnar A.P."/>
            <person name="Mule G."/>
            <person name="Ngan C.Y."/>
            <person name="Orejas M."/>
            <person name="Orosz E."/>
            <person name="Ouedraogo J.P."/>
            <person name="Overkamp K.M."/>
            <person name="Park H.-S."/>
            <person name="Perrone G."/>
            <person name="Piumi F."/>
            <person name="Punt P.J."/>
            <person name="Ram A.F."/>
            <person name="Ramon A."/>
            <person name="Rauscher S."/>
            <person name="Record E."/>
            <person name="Riano-Pachon D.M."/>
            <person name="Robert V."/>
            <person name="Roehrig J."/>
            <person name="Ruller R."/>
            <person name="Salamov A."/>
            <person name="Salih N.S."/>
            <person name="Samson R.A."/>
            <person name="Sandor E."/>
            <person name="Sanguinetti M."/>
            <person name="Schuetze T."/>
            <person name="Sepcic K."/>
            <person name="Shelest E."/>
            <person name="Sherlock G."/>
            <person name="Sophianopoulou V."/>
            <person name="Squina F.M."/>
            <person name="Sun H."/>
            <person name="Susca A."/>
            <person name="Todd R.B."/>
            <person name="Tsang A."/>
            <person name="Unkles S.E."/>
            <person name="van de Wiele N."/>
            <person name="van Rossen-Uffink D."/>
            <person name="Oliveira J.V."/>
            <person name="Vesth T.C."/>
            <person name="Visser J."/>
            <person name="Yu J.-H."/>
            <person name="Zhou M."/>
            <person name="Andersen M.R."/>
            <person name="Archer D.B."/>
            <person name="Baker S.E."/>
            <person name="Benoit I."/>
            <person name="Brakhage A.A."/>
            <person name="Braus G.H."/>
            <person name="Fischer R."/>
            <person name="Frisvad J.C."/>
            <person name="Goldman G.H."/>
            <person name="Houbraken J."/>
            <person name="Oakley B."/>
            <person name="Pocsi I."/>
            <person name="Scazzocchio C."/>
            <person name="Seiboth B."/>
            <person name="vanKuyk P.A."/>
            <person name="Wortman J."/>
            <person name="Dyer P.S."/>
            <person name="Grigoriev I.V."/>
        </authorList>
    </citation>
    <scope>NUCLEOTIDE SEQUENCE [LARGE SCALE GENOMIC DNA]</scope>
    <source>
        <strain evidence="2">CBS 583.65</strain>
    </source>
</reference>
<dbReference type="Proteomes" id="UP000184073">
    <property type="component" value="Unassembled WGS sequence"/>
</dbReference>
<sequence>MFWGSCIVNQFVLFLPQNPVRGRCQKKFTESGLNSGATDSSLESFPALPGPCCSPTQFGDARVEMRRWQDTGGSYAAHDVGTQHTGKFKGVNSPNSPESVGIGVPWSIDRMRAVGVLPAIGPIAQAACSHESKKTLTQNTHATSPRLELVIYHSLADRSSSSHSPVSFAPFPF</sequence>
<accession>A0A1L9PAP2</accession>
<dbReference type="RefSeq" id="XP_040664288.1">
    <property type="nucleotide sequence ID" value="XM_040813575.1"/>
</dbReference>
<dbReference type="VEuPathDB" id="FungiDB:ASPVEDRAFT_465428"/>
<gene>
    <name evidence="1" type="ORF">ASPVEDRAFT_465428</name>
</gene>
<evidence type="ECO:0000313" key="1">
    <source>
        <dbReference type="EMBL" id="OJI98525.1"/>
    </source>
</evidence>
<organism evidence="1 2">
    <name type="scientific">Aspergillus versicolor CBS 583.65</name>
    <dbReference type="NCBI Taxonomy" id="1036611"/>
    <lineage>
        <taxon>Eukaryota</taxon>
        <taxon>Fungi</taxon>
        <taxon>Dikarya</taxon>
        <taxon>Ascomycota</taxon>
        <taxon>Pezizomycotina</taxon>
        <taxon>Eurotiomycetes</taxon>
        <taxon>Eurotiomycetidae</taxon>
        <taxon>Eurotiales</taxon>
        <taxon>Aspergillaceae</taxon>
        <taxon>Aspergillus</taxon>
        <taxon>Aspergillus subgen. Nidulantes</taxon>
    </lineage>
</organism>
<protein>
    <submittedName>
        <fullName evidence="1">Uncharacterized protein</fullName>
    </submittedName>
</protein>
<dbReference type="EMBL" id="KV878126">
    <property type="protein sequence ID" value="OJI98525.1"/>
    <property type="molecule type" value="Genomic_DNA"/>
</dbReference>
<dbReference type="GeneID" id="63729086"/>
<keyword evidence="2" id="KW-1185">Reference proteome</keyword>
<dbReference type="AlphaFoldDB" id="A0A1L9PAP2"/>
<proteinExistence type="predicted"/>
<name>A0A1L9PAP2_ASPVE</name>
<evidence type="ECO:0000313" key="2">
    <source>
        <dbReference type="Proteomes" id="UP000184073"/>
    </source>
</evidence>